<gene>
    <name evidence="1" type="ORF">SAMN04488494_0587</name>
</gene>
<dbReference type="RefSeq" id="WP_073042628.1">
    <property type="nucleotide sequence ID" value="NZ_FRCJ01000001.1"/>
</dbReference>
<dbReference type="AlphaFoldDB" id="A0A1M7D0L4"/>
<protein>
    <submittedName>
        <fullName evidence="1">Uncharacterized protein</fullName>
    </submittedName>
</protein>
<dbReference type="EMBL" id="FRCJ01000001">
    <property type="protein sequence ID" value="SHL73010.1"/>
    <property type="molecule type" value="Genomic_DNA"/>
</dbReference>
<evidence type="ECO:0000313" key="2">
    <source>
        <dbReference type="Proteomes" id="UP000184280"/>
    </source>
</evidence>
<dbReference type="OrthoDB" id="10003506at2"/>
<dbReference type="Proteomes" id="UP000184280">
    <property type="component" value="Unassembled WGS sequence"/>
</dbReference>
<reference evidence="1 2" key="1">
    <citation type="submission" date="2016-11" db="EMBL/GenBank/DDBJ databases">
        <authorList>
            <person name="Jaros S."/>
            <person name="Januszkiewicz K."/>
            <person name="Wedrychowicz H."/>
        </authorList>
    </citation>
    <scope>NUCLEOTIDE SEQUENCE [LARGE SCALE GENOMIC DNA]</scope>
    <source>
        <strain evidence="1 2">BPI-34</strain>
    </source>
</reference>
<sequence>MNESVKTLEFGKKYRVGNFIVFKFTKTLKKKEVEHLRNQMGIPEDIRKHLQRAQLPFIKIEAISGIWAMEYACGAMLYSLLDTLLPKAFEAEKNGVELEADSVADFAHLFAMMYTDTCVLGDSIYQADKANALNALMARQKAFAASIEAPEEKAKDDEILNEQKENAEHKAKIIDMAAAIKEGGQNA</sequence>
<evidence type="ECO:0000313" key="1">
    <source>
        <dbReference type="EMBL" id="SHL73010.1"/>
    </source>
</evidence>
<accession>A0A1M7D0L4</accession>
<proteinExistence type="predicted"/>
<name>A0A1M7D0L4_XYLRU</name>
<organism evidence="1 2">
    <name type="scientific">Xylanibacter ruminicola</name>
    <name type="common">Prevotella ruminicola</name>
    <dbReference type="NCBI Taxonomy" id="839"/>
    <lineage>
        <taxon>Bacteria</taxon>
        <taxon>Pseudomonadati</taxon>
        <taxon>Bacteroidota</taxon>
        <taxon>Bacteroidia</taxon>
        <taxon>Bacteroidales</taxon>
        <taxon>Prevotellaceae</taxon>
        <taxon>Xylanibacter</taxon>
    </lineage>
</organism>